<protein>
    <submittedName>
        <fullName evidence="1">Uncharacterized protein</fullName>
    </submittedName>
</protein>
<dbReference type="Proteomes" id="UP000698173">
    <property type="component" value="Unassembled WGS sequence"/>
</dbReference>
<dbReference type="EMBL" id="DYWT01000198">
    <property type="protein sequence ID" value="HJF32501.1"/>
    <property type="molecule type" value="Genomic_DNA"/>
</dbReference>
<accession>A0A921KDU5</accession>
<reference evidence="1" key="1">
    <citation type="journal article" date="2021" name="PeerJ">
        <title>Extensive microbial diversity within the chicken gut microbiome revealed by metagenomics and culture.</title>
        <authorList>
            <person name="Gilroy R."/>
            <person name="Ravi A."/>
            <person name="Getino M."/>
            <person name="Pursley I."/>
            <person name="Horton D.L."/>
            <person name="Alikhan N.F."/>
            <person name="Baker D."/>
            <person name="Gharbi K."/>
            <person name="Hall N."/>
            <person name="Watson M."/>
            <person name="Adriaenssens E.M."/>
            <person name="Foster-Nyarko E."/>
            <person name="Jarju S."/>
            <person name="Secka A."/>
            <person name="Antonio M."/>
            <person name="Oren A."/>
            <person name="Chaudhuri R.R."/>
            <person name="La Ragione R."/>
            <person name="Hildebrand F."/>
            <person name="Pallen M.J."/>
        </authorList>
    </citation>
    <scope>NUCLEOTIDE SEQUENCE</scope>
    <source>
        <strain evidence="1">CHK171-7178</strain>
    </source>
</reference>
<name>A0A921KDU5_SPOPS</name>
<sequence length="65" mass="7533">MKIIELVIIDKLLLGELMPNPVSSTWASAQNKIYSKYDEFRQPSGNELHSFPDEGRQMLGFFMRN</sequence>
<proteinExistence type="predicted"/>
<evidence type="ECO:0000313" key="2">
    <source>
        <dbReference type="Proteomes" id="UP000698173"/>
    </source>
</evidence>
<gene>
    <name evidence="1" type="ORF">K8V56_12105</name>
</gene>
<evidence type="ECO:0000313" key="1">
    <source>
        <dbReference type="EMBL" id="HJF32501.1"/>
    </source>
</evidence>
<dbReference type="AlphaFoldDB" id="A0A921KDU5"/>
<reference evidence="1" key="2">
    <citation type="submission" date="2021-09" db="EMBL/GenBank/DDBJ databases">
        <authorList>
            <person name="Gilroy R."/>
        </authorList>
    </citation>
    <scope>NUCLEOTIDE SEQUENCE</scope>
    <source>
        <strain evidence="1">CHK171-7178</strain>
    </source>
</reference>
<organism evidence="1 2">
    <name type="scientific">Sporosarcina psychrophila</name>
    <name type="common">Bacillus psychrophilus</name>
    <dbReference type="NCBI Taxonomy" id="1476"/>
    <lineage>
        <taxon>Bacteria</taxon>
        <taxon>Bacillati</taxon>
        <taxon>Bacillota</taxon>
        <taxon>Bacilli</taxon>
        <taxon>Bacillales</taxon>
        <taxon>Caryophanaceae</taxon>
        <taxon>Sporosarcina</taxon>
    </lineage>
</organism>
<comment type="caution">
    <text evidence="1">The sequence shown here is derived from an EMBL/GenBank/DDBJ whole genome shotgun (WGS) entry which is preliminary data.</text>
</comment>